<evidence type="ECO:0000313" key="3">
    <source>
        <dbReference type="Proteomes" id="UP001295423"/>
    </source>
</evidence>
<name>A0AAD2CN32_9STRA</name>
<proteinExistence type="predicted"/>
<evidence type="ECO:0008006" key="4">
    <source>
        <dbReference type="Google" id="ProtNLM"/>
    </source>
</evidence>
<accession>A0AAD2CN32</accession>
<sequence>MTSVATVYYEASATSLASQIDSDIPVATVVPYDHDHDNTNDDDDDESSSSSSSLSSSLSSSSTSDKDLQERLQSVLHQRRDIINFKQYAVSEEHVERMQELAQTLPEIFANPTKTQRTQWFRHPNYETNNQMPNLHVHYRLELQGVLLYLQKAFHQLEQQQQQQHDDENPAHASSLKSAYFQFKGSMEGLHRHIAVEEWKLFPVFQLRHPQIDLKFLYEDHADLHQIESKLLQALLYLYETSSALGSGGIVHDLKEQVVGTIQLALDFDQQLMTHLGEEEEIVVPLSLTLEGRLKY</sequence>
<evidence type="ECO:0000313" key="2">
    <source>
        <dbReference type="EMBL" id="CAJ1935085.1"/>
    </source>
</evidence>
<keyword evidence="3" id="KW-1185">Reference proteome</keyword>
<dbReference type="AlphaFoldDB" id="A0AAD2CN32"/>
<reference evidence="2" key="1">
    <citation type="submission" date="2023-08" db="EMBL/GenBank/DDBJ databases">
        <authorList>
            <person name="Audoor S."/>
            <person name="Bilcke G."/>
        </authorList>
    </citation>
    <scope>NUCLEOTIDE SEQUENCE</scope>
</reference>
<comment type="caution">
    <text evidence="2">The sequence shown here is derived from an EMBL/GenBank/DDBJ whole genome shotgun (WGS) entry which is preliminary data.</text>
</comment>
<protein>
    <recommendedName>
        <fullName evidence="4">Hemerythrin-like domain-containing protein</fullName>
    </recommendedName>
</protein>
<dbReference type="Proteomes" id="UP001295423">
    <property type="component" value="Unassembled WGS sequence"/>
</dbReference>
<dbReference type="EMBL" id="CAKOGP040000446">
    <property type="protein sequence ID" value="CAJ1935085.1"/>
    <property type="molecule type" value="Genomic_DNA"/>
</dbReference>
<dbReference type="Gene3D" id="1.20.120.520">
    <property type="entry name" value="nmb1532 protein domain like"/>
    <property type="match status" value="1"/>
</dbReference>
<gene>
    <name evidence="2" type="ORF">CYCCA115_LOCUS4423</name>
</gene>
<evidence type="ECO:0000256" key="1">
    <source>
        <dbReference type="SAM" id="MobiDB-lite"/>
    </source>
</evidence>
<feature type="compositionally biased region" description="Low complexity" evidence="1">
    <location>
        <begin position="48"/>
        <end position="63"/>
    </location>
</feature>
<feature type="region of interest" description="Disordered" evidence="1">
    <location>
        <begin position="30"/>
        <end position="69"/>
    </location>
</feature>
<organism evidence="2 3">
    <name type="scientific">Cylindrotheca closterium</name>
    <dbReference type="NCBI Taxonomy" id="2856"/>
    <lineage>
        <taxon>Eukaryota</taxon>
        <taxon>Sar</taxon>
        <taxon>Stramenopiles</taxon>
        <taxon>Ochrophyta</taxon>
        <taxon>Bacillariophyta</taxon>
        <taxon>Bacillariophyceae</taxon>
        <taxon>Bacillariophycidae</taxon>
        <taxon>Bacillariales</taxon>
        <taxon>Bacillariaceae</taxon>
        <taxon>Cylindrotheca</taxon>
    </lineage>
</organism>